<keyword evidence="2" id="KW-1185">Reference proteome</keyword>
<evidence type="ECO:0000313" key="2">
    <source>
        <dbReference type="Proteomes" id="UP000039865"/>
    </source>
</evidence>
<dbReference type="AlphaFoldDB" id="A0A078A9T5"/>
<dbReference type="InParanoid" id="A0A078A9T5"/>
<protein>
    <submittedName>
        <fullName evidence="1">Uncharacterized protein</fullName>
    </submittedName>
</protein>
<evidence type="ECO:0000313" key="1">
    <source>
        <dbReference type="EMBL" id="CDW78656.1"/>
    </source>
</evidence>
<dbReference type="Proteomes" id="UP000039865">
    <property type="component" value="Unassembled WGS sequence"/>
</dbReference>
<organism evidence="1 2">
    <name type="scientific">Stylonychia lemnae</name>
    <name type="common">Ciliate</name>
    <dbReference type="NCBI Taxonomy" id="5949"/>
    <lineage>
        <taxon>Eukaryota</taxon>
        <taxon>Sar</taxon>
        <taxon>Alveolata</taxon>
        <taxon>Ciliophora</taxon>
        <taxon>Intramacronucleata</taxon>
        <taxon>Spirotrichea</taxon>
        <taxon>Stichotrichia</taxon>
        <taxon>Sporadotrichida</taxon>
        <taxon>Oxytrichidae</taxon>
        <taxon>Stylonychinae</taxon>
        <taxon>Stylonychia</taxon>
    </lineage>
</organism>
<proteinExistence type="predicted"/>
<accession>A0A078A9T5</accession>
<name>A0A078A9T5_STYLE</name>
<reference evidence="1 2" key="1">
    <citation type="submission" date="2014-06" db="EMBL/GenBank/DDBJ databases">
        <authorList>
            <person name="Swart Estienne"/>
        </authorList>
    </citation>
    <scope>NUCLEOTIDE SEQUENCE [LARGE SCALE GENOMIC DNA]</scope>
    <source>
        <strain evidence="1 2">130c</strain>
    </source>
</reference>
<gene>
    <name evidence="1" type="primary">Contig7222.g7735</name>
    <name evidence="1" type="ORF">STYLEM_7637</name>
</gene>
<dbReference type="EMBL" id="CCKQ01007295">
    <property type="protein sequence ID" value="CDW78656.1"/>
    <property type="molecule type" value="Genomic_DNA"/>
</dbReference>
<sequence length="53" mass="6090">MSLRLQIYGFRLLIHLESVPLLIQEYTVAPVNTIAAIPNIQHLLQMKTQNQMS</sequence>